<dbReference type="GO" id="GO:0010181">
    <property type="term" value="F:FMN binding"/>
    <property type="evidence" value="ECO:0007669"/>
    <property type="project" value="InterPro"/>
</dbReference>
<dbReference type="InterPro" id="IPR012349">
    <property type="entry name" value="Split_barrel_FMN-bd"/>
</dbReference>
<accession>A0A0D2XEH8</accession>
<dbReference type="EnsemblFungi" id="FOXG_02310T0">
    <property type="protein sequence ID" value="FOXG_02310P0"/>
    <property type="gene ID" value="FOXG_02310"/>
</dbReference>
<reference evidence="6" key="1">
    <citation type="journal article" date="2012" name="Mol. Plant Microbe Interact.">
        <title>A highly conserved effector in Fusarium oxysporum is required for full virulence on Arabidopsis.</title>
        <authorList>
            <person name="Thatcher L.F."/>
            <person name="Gardiner D.M."/>
            <person name="Kazan K."/>
            <person name="Manners J."/>
        </authorList>
    </citation>
    <scope>NUCLEOTIDE SEQUENCE [LARGE SCALE GENOMIC DNA]</scope>
    <source>
        <strain evidence="6">Fo5176</strain>
    </source>
</reference>
<evidence type="ECO:0000256" key="4">
    <source>
        <dbReference type="ARBA" id="ARBA00038054"/>
    </source>
</evidence>
<dbReference type="VEuPathDB" id="FungiDB:FOXG_02310"/>
<keyword evidence="3" id="KW-0288">FMN</keyword>
<evidence type="ECO:0000256" key="2">
    <source>
        <dbReference type="ARBA" id="ARBA00022630"/>
    </source>
</evidence>
<name>A0A0D2XEH8_FUSOF</name>
<dbReference type="SUPFAM" id="SSF50475">
    <property type="entry name" value="FMN-binding split barrel"/>
    <property type="match status" value="1"/>
</dbReference>
<dbReference type="InterPro" id="IPR002563">
    <property type="entry name" value="Flavin_Rdtase-like_dom"/>
</dbReference>
<evidence type="ECO:0000256" key="1">
    <source>
        <dbReference type="ARBA" id="ARBA00001917"/>
    </source>
</evidence>
<dbReference type="SMART" id="SM00903">
    <property type="entry name" value="Flavin_Reduct"/>
    <property type="match status" value="1"/>
</dbReference>
<dbReference type="AlphaFoldDB" id="A0A0D2XEH8"/>
<gene>
    <name evidence="5" type="primary">28944515</name>
</gene>
<evidence type="ECO:0000313" key="6">
    <source>
        <dbReference type="Proteomes" id="UP000002489"/>
    </source>
</evidence>
<protein>
    <submittedName>
        <fullName evidence="5">Uncharacterized protein</fullName>
    </submittedName>
</protein>
<comment type="cofactor">
    <cofactor evidence="1">
        <name>FMN</name>
        <dbReference type="ChEBI" id="CHEBI:58210"/>
    </cofactor>
</comment>
<evidence type="ECO:0000256" key="3">
    <source>
        <dbReference type="ARBA" id="ARBA00022643"/>
    </source>
</evidence>
<keyword evidence="2" id="KW-0285">Flavoprotein</keyword>
<comment type="similarity">
    <text evidence="4">Belongs to the flavoredoxin family.</text>
</comment>
<dbReference type="Pfam" id="PF01613">
    <property type="entry name" value="Flavin_Reduct"/>
    <property type="match status" value="1"/>
</dbReference>
<dbReference type="PANTHER" id="PTHR33798:SF5">
    <property type="entry name" value="FLAVIN REDUCTASE LIKE DOMAIN-CONTAINING PROTEIN"/>
    <property type="match status" value="1"/>
</dbReference>
<dbReference type="PANTHER" id="PTHR33798">
    <property type="entry name" value="FLAVOPROTEIN OXYGENASE"/>
    <property type="match status" value="1"/>
</dbReference>
<dbReference type="Proteomes" id="UP000002489">
    <property type="component" value="Unassembled WGS sequence"/>
</dbReference>
<dbReference type="Gene3D" id="2.30.110.10">
    <property type="entry name" value="Electron Transport, Fmn-binding Protein, Chain A"/>
    <property type="match status" value="1"/>
</dbReference>
<proteinExistence type="inferred from homology"/>
<organism evidence="5 6">
    <name type="scientific">Fusarium oxysporum (strain Fo5176)</name>
    <name type="common">Fusarium vascular wilt</name>
    <dbReference type="NCBI Taxonomy" id="660025"/>
    <lineage>
        <taxon>Eukaryota</taxon>
        <taxon>Fungi</taxon>
        <taxon>Dikarya</taxon>
        <taxon>Ascomycota</taxon>
        <taxon>Pezizomycotina</taxon>
        <taxon>Sordariomycetes</taxon>
        <taxon>Hypocreomycetidae</taxon>
        <taxon>Hypocreales</taxon>
        <taxon>Nectriaceae</taxon>
        <taxon>Fusarium</taxon>
        <taxon>Fusarium oxysporum species complex</taxon>
    </lineage>
</organism>
<reference evidence="5" key="2">
    <citation type="submission" date="2025-08" db="UniProtKB">
        <authorList>
            <consortium name="EnsemblFungi"/>
        </authorList>
    </citation>
    <scope>IDENTIFICATION</scope>
    <source>
        <strain evidence="5">4287 / CBS 123668 / FGSC 9935 / NRRL 34936</strain>
    </source>
</reference>
<evidence type="ECO:0000313" key="5">
    <source>
        <dbReference type="EnsemblFungi" id="FOXG_02310P0"/>
    </source>
</evidence>
<sequence>MRRIFKPLTTHSSRLFSTSRFIMGDAILKRNPHPDFKKVEASRPELDAKSQFRYTKTVDADWTFGEGANKLGKDDGDKKHVTIDPHEEGRPAGFNYKLLISAIVPRPIAFVSSQAPDGTKKNLAPFSYFNMMGHDPPMFVVGFASGLANAKDTLRNVSESGECVINIISEHFIEAANSASVNAPADVSEWDISGLTPKYDCETVKCARVGEAIVSIECKLDMLKEFDSKVRPGNKSGCMAVFEGTRFWVREDALNEDKNMVDPGVLKPVSRLGGITYARVTEAFEIPRTDFDKDVGGQEGAEKIQKQKN</sequence>